<evidence type="ECO:0000313" key="2">
    <source>
        <dbReference type="Proteomes" id="UP000249799"/>
    </source>
</evidence>
<gene>
    <name evidence="1" type="ORF">DN745_17385</name>
</gene>
<dbReference type="RefSeq" id="WP_111336861.1">
    <property type="nucleotide sequence ID" value="NZ_CP030032.1"/>
</dbReference>
<name>A0A2Z4FPW6_9DELT</name>
<dbReference type="AlphaFoldDB" id="A0A2Z4FPW6"/>
<keyword evidence="2" id="KW-1185">Reference proteome</keyword>
<sequence>MHVFGNVSPAILEEIQERLHAQETSPVLRAAPARSSIAHPQSTDLEKALRPGLEASEFQHHIRLLHPQTGDGFEYDFWRACDGVALEVMGYRADDEIYKDILKFHVHEGTRVGVVLVPRYKWISARRTDTNYSATLKALAFANSFMNVDALIAFAYDWEAMEEAQMWRFSLVYPQ</sequence>
<organism evidence="1 2">
    <name type="scientific">Bradymonas sediminis</name>
    <dbReference type="NCBI Taxonomy" id="1548548"/>
    <lineage>
        <taxon>Bacteria</taxon>
        <taxon>Deltaproteobacteria</taxon>
        <taxon>Bradymonadales</taxon>
        <taxon>Bradymonadaceae</taxon>
        <taxon>Bradymonas</taxon>
    </lineage>
</organism>
<accession>A0A2Z4FPW6</accession>
<proteinExistence type="predicted"/>
<dbReference type="Proteomes" id="UP000249799">
    <property type="component" value="Chromosome"/>
</dbReference>
<reference evidence="1 2" key="1">
    <citation type="submission" date="2018-06" db="EMBL/GenBank/DDBJ databases">
        <title>Lujinxingia sediminis gen. nov. sp. nov., a new facultative anaerobic member of the class Deltaproteobacteria, and proposal of Lujinxingaceae fam. nov.</title>
        <authorList>
            <person name="Guo L.-Y."/>
            <person name="Li C.-M."/>
            <person name="Wang S."/>
            <person name="Du Z.-J."/>
        </authorList>
    </citation>
    <scope>NUCLEOTIDE SEQUENCE [LARGE SCALE GENOMIC DNA]</scope>
    <source>
        <strain evidence="1 2">FA350</strain>
    </source>
</reference>
<dbReference type="OrthoDB" id="9910425at2"/>
<dbReference type="InterPro" id="IPR058672">
    <property type="entry name" value="RE_put_halobact"/>
</dbReference>
<evidence type="ECO:0000313" key="1">
    <source>
        <dbReference type="EMBL" id="AWV91003.1"/>
    </source>
</evidence>
<dbReference type="Pfam" id="PF26497">
    <property type="entry name" value="Halo_RE"/>
    <property type="match status" value="1"/>
</dbReference>
<dbReference type="EMBL" id="CP030032">
    <property type="protein sequence ID" value="AWV91003.1"/>
    <property type="molecule type" value="Genomic_DNA"/>
</dbReference>
<dbReference type="KEGG" id="bsed:DN745_17385"/>
<protein>
    <submittedName>
        <fullName evidence="1">Uncharacterized protein</fullName>
    </submittedName>
</protein>